<protein>
    <recommendedName>
        <fullName evidence="1">Transcriptional regulator SbtR-like C-terminal domain-containing protein</fullName>
    </recommendedName>
</protein>
<name>A0ABV9VVW8_9ACTN</name>
<dbReference type="SUPFAM" id="SSF48498">
    <property type="entry name" value="Tetracyclin repressor-like, C-terminal domain"/>
    <property type="match status" value="1"/>
</dbReference>
<keyword evidence="3" id="KW-1185">Reference proteome</keyword>
<sequence length="189" mass="21139">MRAPTGWERLTTFLRHAAQMHATDRGLRDLALGADSGASPDLGFSPIDRIRDRIEPLIRQILEQAHAEGSLRTDVTVEDVQLRLMMVSEVARHGHAVRPYAYQRYLQLLINGLRRSPETGELGIPLNPAEADAIARQWPAQRPAAPGGRTSVIGRRTGAPRLLPRCRRSSSARRWCRAGSRVRRGRSTR</sequence>
<organism evidence="2 3">
    <name type="scientific">Dactylosporangium cerinum</name>
    <dbReference type="NCBI Taxonomy" id="1434730"/>
    <lineage>
        <taxon>Bacteria</taxon>
        <taxon>Bacillati</taxon>
        <taxon>Actinomycetota</taxon>
        <taxon>Actinomycetes</taxon>
        <taxon>Micromonosporales</taxon>
        <taxon>Micromonosporaceae</taxon>
        <taxon>Dactylosporangium</taxon>
    </lineage>
</organism>
<dbReference type="RefSeq" id="WP_380115905.1">
    <property type="nucleotide sequence ID" value="NZ_JBHSIU010000018.1"/>
</dbReference>
<reference evidence="3" key="1">
    <citation type="journal article" date="2019" name="Int. J. Syst. Evol. Microbiol.">
        <title>The Global Catalogue of Microorganisms (GCM) 10K type strain sequencing project: providing services to taxonomists for standard genome sequencing and annotation.</title>
        <authorList>
            <consortium name="The Broad Institute Genomics Platform"/>
            <consortium name="The Broad Institute Genome Sequencing Center for Infectious Disease"/>
            <person name="Wu L."/>
            <person name="Ma J."/>
        </authorList>
    </citation>
    <scope>NUCLEOTIDE SEQUENCE [LARGE SCALE GENOMIC DNA]</scope>
    <source>
        <strain evidence="3">CGMCC 4.7152</strain>
    </source>
</reference>
<gene>
    <name evidence="2" type="ORF">ACFPIJ_16715</name>
</gene>
<evidence type="ECO:0000313" key="2">
    <source>
        <dbReference type="EMBL" id="MFC4999470.1"/>
    </source>
</evidence>
<feature type="domain" description="Transcriptional regulator SbtR-like C-terminal" evidence="1">
    <location>
        <begin position="9"/>
        <end position="114"/>
    </location>
</feature>
<accession>A0ABV9VVW8</accession>
<dbReference type="Gene3D" id="1.10.357.10">
    <property type="entry name" value="Tetracycline Repressor, domain 2"/>
    <property type="match status" value="1"/>
</dbReference>
<proteinExistence type="predicted"/>
<comment type="caution">
    <text evidence="2">The sequence shown here is derived from an EMBL/GenBank/DDBJ whole genome shotgun (WGS) entry which is preliminary data.</text>
</comment>
<evidence type="ECO:0000259" key="1">
    <source>
        <dbReference type="Pfam" id="PF21597"/>
    </source>
</evidence>
<dbReference type="EMBL" id="JBHSIU010000018">
    <property type="protein sequence ID" value="MFC4999470.1"/>
    <property type="molecule type" value="Genomic_DNA"/>
</dbReference>
<evidence type="ECO:0000313" key="3">
    <source>
        <dbReference type="Proteomes" id="UP001595912"/>
    </source>
</evidence>
<dbReference type="InterPro" id="IPR049445">
    <property type="entry name" value="TetR_SbtR-like_C"/>
</dbReference>
<dbReference type="InterPro" id="IPR036271">
    <property type="entry name" value="Tet_transcr_reg_TetR-rel_C_sf"/>
</dbReference>
<dbReference type="Pfam" id="PF21597">
    <property type="entry name" value="TetR_C_43"/>
    <property type="match status" value="1"/>
</dbReference>
<dbReference type="Proteomes" id="UP001595912">
    <property type="component" value="Unassembled WGS sequence"/>
</dbReference>